<evidence type="ECO:0000313" key="1">
    <source>
        <dbReference type="EMBL" id="CAH3162175.1"/>
    </source>
</evidence>
<evidence type="ECO:0000313" key="2">
    <source>
        <dbReference type="Proteomes" id="UP001159428"/>
    </source>
</evidence>
<dbReference type="Proteomes" id="UP001159428">
    <property type="component" value="Unassembled WGS sequence"/>
</dbReference>
<dbReference type="EMBL" id="CALNXJ010000083">
    <property type="protein sequence ID" value="CAH3162175.1"/>
    <property type="molecule type" value="Genomic_DNA"/>
</dbReference>
<reference evidence="1 2" key="1">
    <citation type="submission" date="2022-05" db="EMBL/GenBank/DDBJ databases">
        <authorList>
            <consortium name="Genoscope - CEA"/>
            <person name="William W."/>
        </authorList>
    </citation>
    <scope>NUCLEOTIDE SEQUENCE [LARGE SCALE GENOMIC DNA]</scope>
</reference>
<sequence>MSFAAYVEGEEENDCFMVLPRRGGSLKGRRFVVDTIHISCKSDPYRGGCFMYGGIIIYGREGEGDWYTANGTHGKSGYVVIMQTDTEEFKELQKKWPNEPRKVHGIIYRRAFGESCKKVNVVGEGFGIMNGEFKTISGAFNPTHGDDYHSDDSWEMHPHSTKCVRKVVEWWKKAGYNFLECQNHSVKSLLSSDND</sequence>
<organism evidence="1 2">
    <name type="scientific">Pocillopora meandrina</name>
    <dbReference type="NCBI Taxonomy" id="46732"/>
    <lineage>
        <taxon>Eukaryota</taxon>
        <taxon>Metazoa</taxon>
        <taxon>Cnidaria</taxon>
        <taxon>Anthozoa</taxon>
        <taxon>Hexacorallia</taxon>
        <taxon>Scleractinia</taxon>
        <taxon>Astrocoeniina</taxon>
        <taxon>Pocilloporidae</taxon>
        <taxon>Pocillopora</taxon>
    </lineage>
</organism>
<accession>A0AAU9XYU4</accession>
<comment type="caution">
    <text evidence="1">The sequence shown here is derived from an EMBL/GenBank/DDBJ whole genome shotgun (WGS) entry which is preliminary data.</text>
</comment>
<gene>
    <name evidence="1" type="ORF">PMEA_00034077</name>
</gene>
<dbReference type="AlphaFoldDB" id="A0AAU9XYU4"/>
<keyword evidence="2" id="KW-1185">Reference proteome</keyword>
<protein>
    <submittedName>
        <fullName evidence="1">Uncharacterized protein</fullName>
    </submittedName>
</protein>
<name>A0AAU9XYU4_9CNID</name>
<proteinExistence type="predicted"/>